<keyword evidence="4" id="KW-0694">RNA-binding</keyword>
<dbReference type="Pfam" id="PF00347">
    <property type="entry name" value="Ribosomal_L6"/>
    <property type="match status" value="2"/>
</dbReference>
<dbReference type="InterPro" id="IPR002358">
    <property type="entry name" value="Ribosomal_uL6_CS"/>
</dbReference>
<dbReference type="GO" id="GO:0022625">
    <property type="term" value="C:cytosolic large ribosomal subunit"/>
    <property type="evidence" value="ECO:0007669"/>
    <property type="project" value="TreeGrafter"/>
</dbReference>
<evidence type="ECO:0000256" key="3">
    <source>
        <dbReference type="ARBA" id="ARBA00023274"/>
    </source>
</evidence>
<keyword evidence="7" id="KW-0934">Plastid</keyword>
<dbReference type="GO" id="GO:0009507">
    <property type="term" value="C:chloroplast"/>
    <property type="evidence" value="ECO:0007669"/>
    <property type="project" value="UniProtKB-SubCell"/>
</dbReference>
<proteinExistence type="inferred from homology"/>
<evidence type="ECO:0000256" key="1">
    <source>
        <dbReference type="ARBA" id="ARBA00009356"/>
    </source>
</evidence>
<dbReference type="PROSITE" id="PS00525">
    <property type="entry name" value="RIBOSOMAL_L6_1"/>
    <property type="match status" value="1"/>
</dbReference>
<sequence>MSRIGKQDIILFDKINASIEEQIITIEGPKGILTEELSNLITIKQYTNNDVKVISLKRKNDSKEARQLHGLSRTLVNNMVTGVSQGFYKVLEIRGVGYRSHMDGKNLILNVGYSHPVTIAPPTGISIQVENNTNIKVEGINKCLVGEIAAKIRSTRPPEPYKGKGIRYRNEIVKKKIGKAGK</sequence>
<dbReference type="PIRSF" id="PIRSF002162">
    <property type="entry name" value="Ribosomal_L6"/>
    <property type="match status" value="1"/>
</dbReference>
<keyword evidence="3 4" id="KW-0687">Ribonucleoprotein</keyword>
<keyword evidence="7" id="KW-0150">Chloroplast</keyword>
<dbReference type="InterPro" id="IPR020040">
    <property type="entry name" value="Ribosomal_uL6_a/b-dom"/>
</dbReference>
<dbReference type="SUPFAM" id="SSF56053">
    <property type="entry name" value="Ribosomal protein L6"/>
    <property type="match status" value="2"/>
</dbReference>
<dbReference type="AlphaFoldDB" id="A0A1G4NYU2"/>
<dbReference type="PANTHER" id="PTHR11655">
    <property type="entry name" value="60S/50S RIBOSOMAL PROTEIN L6/L9"/>
    <property type="match status" value="1"/>
</dbReference>
<dbReference type="HAMAP" id="MF_01365_B">
    <property type="entry name" value="Ribosomal_uL6_B"/>
    <property type="match status" value="1"/>
</dbReference>
<comment type="subcellular location">
    <subcellularLocation>
        <location evidence="4">Plastid</location>
        <location evidence="4">Chloroplast</location>
    </subcellularLocation>
</comment>
<feature type="domain" description="Large ribosomal subunit protein uL6 alpha-beta" evidence="6">
    <location>
        <begin position="95"/>
        <end position="168"/>
    </location>
</feature>
<protein>
    <recommendedName>
        <fullName evidence="4">Large ribosomal subunit protein uL6c</fullName>
    </recommendedName>
</protein>
<dbReference type="InterPro" id="IPR000702">
    <property type="entry name" value="Ribosomal_uL6-like"/>
</dbReference>
<gene>
    <name evidence="4 7" type="primary">rpl6</name>
    <name evidence="7" type="ORF">J0255_174</name>
</gene>
<dbReference type="PRINTS" id="PR00059">
    <property type="entry name" value="RIBOSOMALL6"/>
</dbReference>
<evidence type="ECO:0000256" key="5">
    <source>
        <dbReference type="RuleBase" id="RU003869"/>
    </source>
</evidence>
<evidence type="ECO:0000256" key="4">
    <source>
        <dbReference type="HAMAP-Rule" id="MF_01365"/>
    </source>
</evidence>
<feature type="domain" description="Large ribosomal subunit protein uL6 alpha-beta" evidence="6">
    <location>
        <begin position="15"/>
        <end position="86"/>
    </location>
</feature>
<dbReference type="GO" id="GO:0002181">
    <property type="term" value="P:cytoplasmic translation"/>
    <property type="evidence" value="ECO:0007669"/>
    <property type="project" value="TreeGrafter"/>
</dbReference>
<dbReference type="InterPro" id="IPR036789">
    <property type="entry name" value="Ribosomal_uL6-like_a/b-dom_sf"/>
</dbReference>
<dbReference type="GeneID" id="29998067"/>
<comment type="similarity">
    <text evidence="1 4 5">Belongs to the universal ribosomal protein uL6 family.</text>
</comment>
<dbReference type="PANTHER" id="PTHR11655:SF14">
    <property type="entry name" value="LARGE RIBOSOMAL SUBUNIT PROTEIN UL6M"/>
    <property type="match status" value="1"/>
</dbReference>
<comment type="function">
    <text evidence="4">Binds 23S rRNA.</text>
</comment>
<name>A0A1G4NYU2_9FLOR</name>
<dbReference type="EMBL" id="LT622875">
    <property type="protein sequence ID" value="SCW23850.1"/>
    <property type="molecule type" value="Genomic_DNA"/>
</dbReference>
<dbReference type="InterPro" id="IPR019906">
    <property type="entry name" value="Ribosomal_uL6_bac-type"/>
</dbReference>
<geneLocation type="chloroplast" evidence="7"/>
<dbReference type="FunFam" id="3.90.930.12:FF:000001">
    <property type="entry name" value="50S ribosomal protein L6"/>
    <property type="match status" value="1"/>
</dbReference>
<dbReference type="GO" id="GO:0003735">
    <property type="term" value="F:structural constituent of ribosome"/>
    <property type="evidence" value="ECO:0007669"/>
    <property type="project" value="InterPro"/>
</dbReference>
<dbReference type="NCBIfam" id="TIGR03654">
    <property type="entry name" value="L6_bact"/>
    <property type="match status" value="1"/>
</dbReference>
<dbReference type="RefSeq" id="YP_009315395.1">
    <property type="nucleotide sequence ID" value="NC_031666.1"/>
</dbReference>
<evidence type="ECO:0000259" key="6">
    <source>
        <dbReference type="Pfam" id="PF00347"/>
    </source>
</evidence>
<organism evidence="7">
    <name type="scientific">Yamadaella caenomyce</name>
    <dbReference type="NCBI Taxonomy" id="259029"/>
    <lineage>
        <taxon>Eukaryota</taxon>
        <taxon>Rhodophyta</taxon>
        <taxon>Florideophyceae</taxon>
        <taxon>Nemaliophycidae</taxon>
        <taxon>Nemaliales</taxon>
        <taxon>Liagoraceae</taxon>
        <taxon>Yamadaella</taxon>
    </lineage>
</organism>
<keyword evidence="4" id="KW-0699">rRNA-binding</keyword>
<comment type="subunit">
    <text evidence="4">Part of the 50S ribosomal subunit.</text>
</comment>
<reference evidence="7" key="1">
    <citation type="submission" date="2016-10" db="EMBL/GenBank/DDBJ databases">
        <title>Chloroplast genomes as a tool to resolve red algal phylogenies: a case study in the Nemaliales.</title>
        <authorList>
            <person name="Costa J.F."/>
            <person name="Lin S.M."/>
            <person name="Macaya E.C."/>
            <person name="Fernandez-Garcia C."/>
            <person name="Verbruggen H."/>
        </authorList>
    </citation>
    <scope>NUCLEOTIDE SEQUENCE</scope>
    <source>
        <strain evidence="7">J.0255</strain>
    </source>
</reference>
<keyword evidence="2 4" id="KW-0689">Ribosomal protein</keyword>
<dbReference type="GO" id="GO:0019843">
    <property type="term" value="F:rRNA binding"/>
    <property type="evidence" value="ECO:0007669"/>
    <property type="project" value="UniProtKB-UniRule"/>
</dbReference>
<dbReference type="Gene3D" id="3.90.930.12">
    <property type="entry name" value="Ribosomal protein L6, alpha-beta domain"/>
    <property type="match status" value="2"/>
</dbReference>
<reference evidence="7" key="2">
    <citation type="submission" date="2016-10" db="EMBL/GenBank/DDBJ databases">
        <authorList>
            <person name="de Groot N.N."/>
        </authorList>
    </citation>
    <scope>NUCLEOTIDE SEQUENCE</scope>
    <source>
        <strain evidence="7">J.0255</strain>
    </source>
</reference>
<evidence type="ECO:0000313" key="7">
    <source>
        <dbReference type="EMBL" id="SCW23850.1"/>
    </source>
</evidence>
<accession>A0A1G4NYU2</accession>
<evidence type="ECO:0000256" key="2">
    <source>
        <dbReference type="ARBA" id="ARBA00022980"/>
    </source>
</evidence>